<dbReference type="Proteomes" id="UP001144372">
    <property type="component" value="Unassembled WGS sequence"/>
</dbReference>
<name>A0A9W6FVU8_9BACT</name>
<dbReference type="NCBIfam" id="TIGR04256">
    <property type="entry name" value="GxxExxY"/>
    <property type="match status" value="1"/>
</dbReference>
<dbReference type="RefSeq" id="WP_281795786.1">
    <property type="nucleotide sequence ID" value="NZ_BSDR01000001.1"/>
</dbReference>
<dbReference type="EMBL" id="BSDR01000001">
    <property type="protein sequence ID" value="GLI35762.1"/>
    <property type="molecule type" value="Genomic_DNA"/>
</dbReference>
<dbReference type="Pfam" id="PF13366">
    <property type="entry name" value="PDDEXK_3"/>
    <property type="match status" value="1"/>
</dbReference>
<dbReference type="AlphaFoldDB" id="A0A9W6FVU8"/>
<organism evidence="1 2">
    <name type="scientific">Desulforhabdus amnigena</name>
    <dbReference type="NCBI Taxonomy" id="40218"/>
    <lineage>
        <taxon>Bacteria</taxon>
        <taxon>Pseudomonadati</taxon>
        <taxon>Thermodesulfobacteriota</taxon>
        <taxon>Syntrophobacteria</taxon>
        <taxon>Syntrophobacterales</taxon>
        <taxon>Syntrophobacteraceae</taxon>
        <taxon>Desulforhabdus</taxon>
    </lineage>
</organism>
<dbReference type="InterPro" id="IPR026350">
    <property type="entry name" value="GxxExxY"/>
</dbReference>
<sequence length="86" mass="9714">MDSDRSATPIPSELNELVGQVIGAAIEVHKALGPGLLESAYATRLCRELDLRSIPYEKEKPLPIDYKRTKLDCGYRMDLRPFDLRP</sequence>
<reference evidence="1" key="1">
    <citation type="submission" date="2022-12" db="EMBL/GenBank/DDBJ databases">
        <title>Reference genome sequencing for broad-spectrum identification of bacterial and archaeal isolates by mass spectrometry.</title>
        <authorList>
            <person name="Sekiguchi Y."/>
            <person name="Tourlousse D.M."/>
        </authorList>
    </citation>
    <scope>NUCLEOTIDE SEQUENCE</scope>
    <source>
        <strain evidence="1">ASRB1</strain>
    </source>
</reference>
<evidence type="ECO:0000313" key="2">
    <source>
        <dbReference type="Proteomes" id="UP001144372"/>
    </source>
</evidence>
<keyword evidence="2" id="KW-1185">Reference proteome</keyword>
<proteinExistence type="predicted"/>
<evidence type="ECO:0008006" key="3">
    <source>
        <dbReference type="Google" id="ProtNLM"/>
    </source>
</evidence>
<gene>
    <name evidence="1" type="ORF">DAMNIGENAA_31950</name>
</gene>
<evidence type="ECO:0000313" key="1">
    <source>
        <dbReference type="EMBL" id="GLI35762.1"/>
    </source>
</evidence>
<comment type="caution">
    <text evidence="1">The sequence shown here is derived from an EMBL/GenBank/DDBJ whole genome shotgun (WGS) entry which is preliminary data.</text>
</comment>
<protein>
    <recommendedName>
        <fullName evidence="3">GxxExxY protein</fullName>
    </recommendedName>
</protein>
<accession>A0A9W6FVU8</accession>